<evidence type="ECO:0000256" key="5">
    <source>
        <dbReference type="ARBA" id="ARBA00022777"/>
    </source>
</evidence>
<dbReference type="PANTHER" id="PTHR12358">
    <property type="entry name" value="SPHINGOSINE KINASE"/>
    <property type="match status" value="1"/>
</dbReference>
<dbReference type="PANTHER" id="PTHR12358:SF54">
    <property type="entry name" value="SPHINGOSINE KINASE RELATED PROTEIN"/>
    <property type="match status" value="1"/>
</dbReference>
<gene>
    <name evidence="10" type="ORF">NtB2_01692</name>
</gene>
<dbReference type="InterPro" id="IPR050187">
    <property type="entry name" value="Lipid_Phosphate_FormReg"/>
</dbReference>
<keyword evidence="3" id="KW-0808">Transferase</keyword>
<keyword evidence="7" id="KW-0443">Lipid metabolism</keyword>
<dbReference type="Gene3D" id="2.60.200.40">
    <property type="match status" value="1"/>
</dbReference>
<dbReference type="Pfam" id="PF19279">
    <property type="entry name" value="YegS_C"/>
    <property type="match status" value="1"/>
</dbReference>
<evidence type="ECO:0000256" key="2">
    <source>
        <dbReference type="ARBA" id="ARBA00005983"/>
    </source>
</evidence>
<evidence type="ECO:0000256" key="4">
    <source>
        <dbReference type="ARBA" id="ARBA00022741"/>
    </source>
</evidence>
<reference evidence="10 11" key="1">
    <citation type="journal article" date="2018" name="Genome Announc.">
        <title>Draft Genome Sequence of Lactococcus sp. Strain NtB2 (JCM 32569), Isolated from the Gut of the Higher Termite Nasutitermes takasagoensis.</title>
        <authorList>
            <person name="Noda S."/>
            <person name="Aihara C."/>
            <person name="Yuki M."/>
            <person name="Ohkuma M."/>
        </authorList>
    </citation>
    <scope>NUCLEOTIDE SEQUENCE [LARGE SCALE GENOMIC DNA]</scope>
    <source>
        <strain evidence="10 11">NtB2</strain>
    </source>
</reference>
<dbReference type="GO" id="GO:0016301">
    <property type="term" value="F:kinase activity"/>
    <property type="evidence" value="ECO:0007669"/>
    <property type="project" value="UniProtKB-KW"/>
</dbReference>
<evidence type="ECO:0000256" key="8">
    <source>
        <dbReference type="ARBA" id="ARBA00023264"/>
    </source>
</evidence>
<dbReference type="SUPFAM" id="SSF111331">
    <property type="entry name" value="NAD kinase/diacylglycerol kinase-like"/>
    <property type="match status" value="1"/>
</dbReference>
<dbReference type="Gene3D" id="3.40.50.10330">
    <property type="entry name" value="Probable inorganic polyphosphate/atp-NAD kinase, domain 1"/>
    <property type="match status" value="1"/>
</dbReference>
<sequence length="302" mass="33812">MTYYILANPNSGGSKGQKTLDILEPYFKENEIDYALFATTQMGQEKAYIDKILSQMNAADHLIIIGGDGTLSLAVDVLSPAVPFSYIPAGSGNDFARSLGIPFDPIQAFEAIPKMEKHDIYIMTYQSEKLSGHALNNIGIGLDAAIVKATNKSWLKKVLNFVKMGQISYFMTALRILFTKKPFVAEVSRDGEKLWFKKAFLMTFTKHPYFGGGIKIAPEASNMKEPIELVEVDRYPLLTIFSLIPQLLKAEHLKDDHFSHEISNTFKIKLAETQAMQIDGEESELMAGDELLIQTEKRTIIF</sequence>
<keyword evidence="7" id="KW-0594">Phospholipid biosynthesis</keyword>
<keyword evidence="8" id="KW-1208">Phospholipid metabolism</keyword>
<dbReference type="InterPro" id="IPR017438">
    <property type="entry name" value="ATP-NAD_kinase_N"/>
</dbReference>
<dbReference type="RefSeq" id="WP_109246496.1">
    <property type="nucleotide sequence ID" value="NZ_BFFO01000017.1"/>
</dbReference>
<keyword evidence="5 10" id="KW-0418">Kinase</keyword>
<dbReference type="EMBL" id="BFFO01000017">
    <property type="protein sequence ID" value="GBG97545.1"/>
    <property type="molecule type" value="Genomic_DNA"/>
</dbReference>
<evidence type="ECO:0000256" key="1">
    <source>
        <dbReference type="ARBA" id="ARBA00001946"/>
    </source>
</evidence>
<comment type="similarity">
    <text evidence="2">Belongs to the diacylglycerol/lipid kinase family.</text>
</comment>
<dbReference type="Proteomes" id="UP000245021">
    <property type="component" value="Unassembled WGS sequence"/>
</dbReference>
<dbReference type="Pfam" id="PF00781">
    <property type="entry name" value="DAGK_cat"/>
    <property type="match status" value="1"/>
</dbReference>
<feature type="domain" description="DAGKc" evidence="9">
    <location>
        <begin position="1"/>
        <end position="129"/>
    </location>
</feature>
<name>A0A2R5HIS6_9LACT</name>
<dbReference type="GO" id="GO:0008654">
    <property type="term" value="P:phospholipid biosynthetic process"/>
    <property type="evidence" value="ECO:0007669"/>
    <property type="project" value="UniProtKB-KW"/>
</dbReference>
<dbReference type="OrthoDB" id="9786026at2"/>
<evidence type="ECO:0000313" key="11">
    <source>
        <dbReference type="Proteomes" id="UP000245021"/>
    </source>
</evidence>
<protein>
    <submittedName>
        <fullName evidence="10">Diacylglycerol kinase family protein</fullName>
    </submittedName>
</protein>
<dbReference type="SMART" id="SM00046">
    <property type="entry name" value="DAGKc"/>
    <property type="match status" value="1"/>
</dbReference>
<dbReference type="AlphaFoldDB" id="A0A2R5HIS6"/>
<proteinExistence type="inferred from homology"/>
<dbReference type="PROSITE" id="PS50146">
    <property type="entry name" value="DAGK"/>
    <property type="match status" value="1"/>
</dbReference>
<comment type="caution">
    <text evidence="10">The sequence shown here is derived from an EMBL/GenBank/DDBJ whole genome shotgun (WGS) entry which is preliminary data.</text>
</comment>
<keyword evidence="4" id="KW-0547">Nucleotide-binding</keyword>
<evidence type="ECO:0000259" key="9">
    <source>
        <dbReference type="PROSITE" id="PS50146"/>
    </source>
</evidence>
<evidence type="ECO:0000256" key="6">
    <source>
        <dbReference type="ARBA" id="ARBA00022840"/>
    </source>
</evidence>
<dbReference type="InterPro" id="IPR005218">
    <property type="entry name" value="Diacylglycerol/lipid_kinase"/>
</dbReference>
<keyword evidence="6" id="KW-0067">ATP-binding</keyword>
<dbReference type="InterPro" id="IPR016064">
    <property type="entry name" value="NAD/diacylglycerol_kinase_sf"/>
</dbReference>
<keyword evidence="11" id="KW-1185">Reference proteome</keyword>
<accession>A0A2R5HIS6</accession>
<evidence type="ECO:0000313" key="10">
    <source>
        <dbReference type="EMBL" id="GBG97545.1"/>
    </source>
</evidence>
<keyword evidence="7" id="KW-0444">Lipid biosynthesis</keyword>
<evidence type="ECO:0000256" key="7">
    <source>
        <dbReference type="ARBA" id="ARBA00023209"/>
    </source>
</evidence>
<dbReference type="InterPro" id="IPR001206">
    <property type="entry name" value="Diacylglycerol_kinase_cat_dom"/>
</dbReference>
<comment type="cofactor">
    <cofactor evidence="1">
        <name>Mg(2+)</name>
        <dbReference type="ChEBI" id="CHEBI:18420"/>
    </cofactor>
</comment>
<evidence type="ECO:0000256" key="3">
    <source>
        <dbReference type="ARBA" id="ARBA00022679"/>
    </source>
</evidence>
<dbReference type="NCBIfam" id="TIGR00147">
    <property type="entry name" value="YegS/Rv2252/BmrU family lipid kinase"/>
    <property type="match status" value="1"/>
</dbReference>
<organism evidence="10 11">
    <name type="scientific">Lactococcus termiticola</name>
    <dbReference type="NCBI Taxonomy" id="2169526"/>
    <lineage>
        <taxon>Bacteria</taxon>
        <taxon>Bacillati</taxon>
        <taxon>Bacillota</taxon>
        <taxon>Bacilli</taxon>
        <taxon>Lactobacillales</taxon>
        <taxon>Streptococcaceae</taxon>
        <taxon>Lactococcus</taxon>
    </lineage>
</organism>
<dbReference type="GO" id="GO:0005524">
    <property type="term" value="F:ATP binding"/>
    <property type="evidence" value="ECO:0007669"/>
    <property type="project" value="UniProtKB-KW"/>
</dbReference>
<dbReference type="InterPro" id="IPR045540">
    <property type="entry name" value="YegS/DAGK_C"/>
</dbReference>